<sequence length="399" mass="43245">MLEEMIAPLNVDVIILPAIKIVDGNKGMVPIPMVAGKVIAVQGQLKAKKPQMLEFMQKAKPGLVLCFWHITFAFMLKICMRPPPQMKVVHIAAQFALKRTLTLADLKMPLEVVTMATMDVMASIFEATGRCYAISPTSSDNALPPILELPPPLKPGLKPLILCYFLVVKDALKLERLLAKHRTGEDKYSFGGRTMSVEFHCFTANVLPTPKNRPLSLHSHPKQRQLFQDLFARCTGVIVSSGNETVWESVCRGVPVLTMPTTGHGEQLLNARIHARNFPSNVRKTEVSGCIEPGGKLTLDDVLWVVNSGTQTPTAESAQLRARVGDLEQQAIARELPMLRPPDEGAALPAPILLPPPTEAQLPAGRPATALVAAGMFGAGMLTMWVIMGPAGLLGAAIL</sequence>
<name>A0A7S3BQ22_9EUKA</name>
<organism evidence="2">
    <name type="scientific">Haptolina ericina</name>
    <dbReference type="NCBI Taxonomy" id="156174"/>
    <lineage>
        <taxon>Eukaryota</taxon>
        <taxon>Haptista</taxon>
        <taxon>Haptophyta</taxon>
        <taxon>Prymnesiophyceae</taxon>
        <taxon>Prymnesiales</taxon>
        <taxon>Prymnesiaceae</taxon>
        <taxon>Haptolina</taxon>
    </lineage>
</organism>
<evidence type="ECO:0000313" key="2">
    <source>
        <dbReference type="EMBL" id="CAE0140915.1"/>
    </source>
</evidence>
<dbReference type="EMBL" id="HBHX01060659">
    <property type="protein sequence ID" value="CAE0140915.1"/>
    <property type="molecule type" value="Transcribed_RNA"/>
</dbReference>
<gene>
    <name evidence="2" type="ORF">HERI1096_LOCUS33542</name>
</gene>
<reference evidence="2" key="1">
    <citation type="submission" date="2021-01" db="EMBL/GenBank/DDBJ databases">
        <authorList>
            <person name="Corre E."/>
            <person name="Pelletier E."/>
            <person name="Niang G."/>
            <person name="Scheremetjew M."/>
            <person name="Finn R."/>
            <person name="Kale V."/>
            <person name="Holt S."/>
            <person name="Cochrane G."/>
            <person name="Meng A."/>
            <person name="Brown T."/>
            <person name="Cohen L."/>
        </authorList>
    </citation>
    <scope>NUCLEOTIDE SEQUENCE</scope>
    <source>
        <strain evidence="2">CCMP281</strain>
    </source>
</reference>
<dbReference type="SUPFAM" id="SSF53756">
    <property type="entry name" value="UDP-Glycosyltransferase/glycogen phosphorylase"/>
    <property type="match status" value="1"/>
</dbReference>
<dbReference type="Gene3D" id="3.40.50.2000">
    <property type="entry name" value="Glycogen Phosphorylase B"/>
    <property type="match status" value="1"/>
</dbReference>
<evidence type="ECO:0000256" key="1">
    <source>
        <dbReference type="SAM" id="Phobius"/>
    </source>
</evidence>
<dbReference type="AlphaFoldDB" id="A0A7S3BQ22"/>
<proteinExistence type="predicted"/>
<protein>
    <submittedName>
        <fullName evidence="2">Uncharacterized protein</fullName>
    </submittedName>
</protein>
<keyword evidence="1" id="KW-0472">Membrane</keyword>
<feature type="transmembrane region" description="Helical" evidence="1">
    <location>
        <begin position="371"/>
        <end position="398"/>
    </location>
</feature>
<accession>A0A7S3BQ22</accession>
<keyword evidence="1" id="KW-1133">Transmembrane helix</keyword>
<keyword evidence="1" id="KW-0812">Transmembrane</keyword>